<proteinExistence type="predicted"/>
<accession>A0A8D8C003</accession>
<evidence type="ECO:0000256" key="1">
    <source>
        <dbReference type="SAM" id="MobiDB-lite"/>
    </source>
</evidence>
<dbReference type="AlphaFoldDB" id="A0A8D8C003"/>
<reference evidence="2" key="1">
    <citation type="submission" date="2021-05" db="EMBL/GenBank/DDBJ databases">
        <authorList>
            <person name="Alioto T."/>
            <person name="Alioto T."/>
            <person name="Gomez Garrido J."/>
        </authorList>
    </citation>
    <scope>NUCLEOTIDE SEQUENCE</scope>
</reference>
<name>A0A8D8C003_CULPI</name>
<protein>
    <submittedName>
        <fullName evidence="2">(northern house mosquito) hypothetical protein</fullName>
    </submittedName>
</protein>
<sequence>MQSLIVTHFLPFSRAQHDVGGLRSGLHVRRAAPAGVRDHPGQEPGHGGRPKAQVCDATTAGAARRNEEDVVCQLYRNLQNAPSTAEAFAGLFARRVGYERFRRRQLPAHHQGPLPAEADRERAAAVHQGVRDVPHLPLARNHPPEGHPAVLPAVRVVRVAMLGR</sequence>
<feature type="region of interest" description="Disordered" evidence="1">
    <location>
        <begin position="34"/>
        <end position="53"/>
    </location>
</feature>
<evidence type="ECO:0000313" key="2">
    <source>
        <dbReference type="EMBL" id="CAG6485003.1"/>
    </source>
</evidence>
<organism evidence="2">
    <name type="scientific">Culex pipiens</name>
    <name type="common">House mosquito</name>
    <dbReference type="NCBI Taxonomy" id="7175"/>
    <lineage>
        <taxon>Eukaryota</taxon>
        <taxon>Metazoa</taxon>
        <taxon>Ecdysozoa</taxon>
        <taxon>Arthropoda</taxon>
        <taxon>Hexapoda</taxon>
        <taxon>Insecta</taxon>
        <taxon>Pterygota</taxon>
        <taxon>Neoptera</taxon>
        <taxon>Endopterygota</taxon>
        <taxon>Diptera</taxon>
        <taxon>Nematocera</taxon>
        <taxon>Culicoidea</taxon>
        <taxon>Culicidae</taxon>
        <taxon>Culicinae</taxon>
        <taxon>Culicini</taxon>
        <taxon>Culex</taxon>
        <taxon>Culex</taxon>
    </lineage>
</organism>
<dbReference type="EMBL" id="HBUE01100273">
    <property type="protein sequence ID" value="CAG6485003.1"/>
    <property type="molecule type" value="Transcribed_RNA"/>
</dbReference>